<comment type="catalytic activity">
    <reaction evidence="16">
        <text>L-tyrosyl-[protein] + ATP = O-phospho-L-tyrosyl-[protein] + ADP + H(+)</text>
        <dbReference type="Rhea" id="RHEA:10596"/>
        <dbReference type="Rhea" id="RHEA-COMP:10136"/>
        <dbReference type="Rhea" id="RHEA-COMP:20101"/>
        <dbReference type="ChEBI" id="CHEBI:15378"/>
        <dbReference type="ChEBI" id="CHEBI:30616"/>
        <dbReference type="ChEBI" id="CHEBI:46858"/>
        <dbReference type="ChEBI" id="CHEBI:61978"/>
        <dbReference type="ChEBI" id="CHEBI:456216"/>
        <dbReference type="EC" id="2.7.10.2"/>
    </reaction>
</comment>
<evidence type="ECO:0000256" key="3">
    <source>
        <dbReference type="ARBA" id="ARBA00007316"/>
    </source>
</evidence>
<dbReference type="GO" id="GO:0042802">
    <property type="term" value="F:identical protein binding"/>
    <property type="evidence" value="ECO:0007669"/>
    <property type="project" value="UniProtKB-ARBA"/>
</dbReference>
<keyword evidence="13 18" id="KW-1133">Transmembrane helix</keyword>
<dbReference type="GO" id="GO:0004715">
    <property type="term" value="F:non-membrane spanning protein tyrosine kinase activity"/>
    <property type="evidence" value="ECO:0007669"/>
    <property type="project" value="UniProtKB-EC"/>
</dbReference>
<dbReference type="Proteomes" id="UP000321181">
    <property type="component" value="Unassembled WGS sequence"/>
</dbReference>
<feature type="region of interest" description="Disordered" evidence="17">
    <location>
        <begin position="453"/>
        <end position="558"/>
    </location>
</feature>
<dbReference type="SUPFAM" id="SSF52540">
    <property type="entry name" value="P-loop containing nucleoside triphosphate hydrolases"/>
    <property type="match status" value="1"/>
</dbReference>
<evidence type="ECO:0000256" key="15">
    <source>
        <dbReference type="ARBA" id="ARBA00023137"/>
    </source>
</evidence>
<feature type="compositionally biased region" description="Polar residues" evidence="17">
    <location>
        <begin position="544"/>
        <end position="558"/>
    </location>
</feature>
<keyword evidence="9 18" id="KW-0812">Transmembrane</keyword>
<dbReference type="AlphaFoldDB" id="A0A512DDU6"/>
<dbReference type="EC" id="2.7.10.2" evidence="5"/>
<feature type="compositionally biased region" description="Low complexity" evidence="17">
    <location>
        <begin position="526"/>
        <end position="538"/>
    </location>
</feature>
<keyword evidence="7" id="KW-0997">Cell inner membrane</keyword>
<dbReference type="Pfam" id="PF13614">
    <property type="entry name" value="AAA_31"/>
    <property type="match status" value="1"/>
</dbReference>
<reference evidence="21 22" key="1">
    <citation type="submission" date="2019-07" db="EMBL/GenBank/DDBJ databases">
        <title>Whole genome shotgun sequence of Cellulomonas aerilata NBRC 106308.</title>
        <authorList>
            <person name="Hosoyama A."/>
            <person name="Uohara A."/>
            <person name="Ohji S."/>
            <person name="Ichikawa N."/>
        </authorList>
    </citation>
    <scope>NUCLEOTIDE SEQUENCE [LARGE SCALE GENOMIC DNA]</scope>
    <source>
        <strain evidence="21 22">NBRC 106308</strain>
    </source>
</reference>
<comment type="caution">
    <text evidence="21">The sequence shown here is derived from an EMBL/GenBank/DDBJ whole genome shotgun (WGS) entry which is preliminary data.</text>
</comment>
<comment type="similarity">
    <text evidence="2">Belongs to the CpsC/CapA family.</text>
</comment>
<gene>
    <name evidence="21" type="ORF">CAE01nite_23710</name>
</gene>
<evidence type="ECO:0000256" key="6">
    <source>
        <dbReference type="ARBA" id="ARBA00022475"/>
    </source>
</evidence>
<keyword evidence="10" id="KW-0547">Nucleotide-binding</keyword>
<keyword evidence="6" id="KW-1003">Cell membrane</keyword>
<dbReference type="RefSeq" id="WP_146904590.1">
    <property type="nucleotide sequence ID" value="NZ_BAAARM010000004.1"/>
</dbReference>
<evidence type="ECO:0000256" key="2">
    <source>
        <dbReference type="ARBA" id="ARBA00006683"/>
    </source>
</evidence>
<keyword evidence="22" id="KW-1185">Reference proteome</keyword>
<comment type="similarity">
    <text evidence="4">Belongs to the etk/wzc family.</text>
</comment>
<dbReference type="OrthoDB" id="9812433at2"/>
<dbReference type="InterPro" id="IPR050445">
    <property type="entry name" value="Bact_polysacc_biosynth/exp"/>
</dbReference>
<dbReference type="FunFam" id="3.40.50.300:FF:000527">
    <property type="entry name" value="Tyrosine-protein kinase etk"/>
    <property type="match status" value="1"/>
</dbReference>
<keyword evidence="12" id="KW-0067">ATP-binding</keyword>
<keyword evidence="14 18" id="KW-0472">Membrane</keyword>
<dbReference type="NCBIfam" id="TIGR01007">
    <property type="entry name" value="eps_fam"/>
    <property type="match status" value="1"/>
</dbReference>
<feature type="compositionally biased region" description="Basic residues" evidence="17">
    <location>
        <begin position="458"/>
        <end position="469"/>
    </location>
</feature>
<dbReference type="InterPro" id="IPR025669">
    <property type="entry name" value="AAA_dom"/>
</dbReference>
<evidence type="ECO:0000256" key="5">
    <source>
        <dbReference type="ARBA" id="ARBA00011903"/>
    </source>
</evidence>
<evidence type="ECO:0000256" key="8">
    <source>
        <dbReference type="ARBA" id="ARBA00022679"/>
    </source>
</evidence>
<keyword evidence="15" id="KW-0829">Tyrosine-protein kinase</keyword>
<feature type="domain" description="Polysaccharide chain length determinant N-terminal" evidence="19">
    <location>
        <begin position="5"/>
        <end position="89"/>
    </location>
</feature>
<sequence>MDPSDYLRALRKRWVVIAVLALVGASVGYAIAATTTPVYRATTKVFVSLQGGETVSELVQGSTYTQNLVQSYVALATMPVVLDPVIDELGLDTTSRTMARTITAEAPINTVIVEIAATDSSPAQAALVADAVAEQLAVVVEELSASAGTRSETVSMRTVAPADVPRFPIAPNTRFLVATGLLAGLVIGVVFALARELLDTKVRESKDVARVTDAAVLGSIGARTRLRDAGPVMQVEPHSQTAEAYRRLRTNLRFLDFAGPLHSVVVTSPLPGDGKSTTSTNLALSLAEGPARVLLVDADLRRPSVAEYLGLEGSVGLTTVLIGGADLHEVVQPYGEGNLDVLPSGAIPPNPTQLLSSPAMVDLLAQMVASYDLVILDSPPLLPVADSAILARLADGALVVAAARKTRRPQLAEAIGSLNAVGAVCLGVVLNRVARRETEGYYGYAPEELAAQSAGRGRAVRRKGPRRRRPDVPEVAPGRSGVVRVAPARAPGGLVSAESDTRTAPVQAVPGDVPGMSPAVPPVLGDTHLTTDDAAATQHDLRSRTQVPSGTDQGSRRR</sequence>
<evidence type="ECO:0000256" key="9">
    <source>
        <dbReference type="ARBA" id="ARBA00022692"/>
    </source>
</evidence>
<dbReference type="Pfam" id="PF02706">
    <property type="entry name" value="Wzz"/>
    <property type="match status" value="1"/>
</dbReference>
<evidence type="ECO:0000256" key="14">
    <source>
        <dbReference type="ARBA" id="ARBA00023136"/>
    </source>
</evidence>
<comment type="subcellular location">
    <subcellularLocation>
        <location evidence="1">Cell inner membrane</location>
        <topology evidence="1">Multi-pass membrane protein</topology>
    </subcellularLocation>
</comment>
<evidence type="ECO:0000259" key="20">
    <source>
        <dbReference type="Pfam" id="PF13614"/>
    </source>
</evidence>
<accession>A0A512DDU6</accession>
<dbReference type="PANTHER" id="PTHR32309">
    <property type="entry name" value="TYROSINE-PROTEIN KINASE"/>
    <property type="match status" value="1"/>
</dbReference>
<name>A0A512DDU6_9CELL</name>
<keyword evidence="8" id="KW-0808">Transferase</keyword>
<keyword evidence="11" id="KW-0418">Kinase</keyword>
<evidence type="ECO:0000256" key="7">
    <source>
        <dbReference type="ARBA" id="ARBA00022519"/>
    </source>
</evidence>
<dbReference type="GO" id="GO:0005524">
    <property type="term" value="F:ATP binding"/>
    <property type="evidence" value="ECO:0007669"/>
    <property type="project" value="UniProtKB-KW"/>
</dbReference>
<evidence type="ECO:0000313" key="21">
    <source>
        <dbReference type="EMBL" id="GEO34646.1"/>
    </source>
</evidence>
<proteinExistence type="inferred from homology"/>
<feature type="transmembrane region" description="Helical" evidence="18">
    <location>
        <begin position="175"/>
        <end position="194"/>
    </location>
</feature>
<evidence type="ECO:0000256" key="11">
    <source>
        <dbReference type="ARBA" id="ARBA00022777"/>
    </source>
</evidence>
<evidence type="ECO:0000256" key="13">
    <source>
        <dbReference type="ARBA" id="ARBA00022989"/>
    </source>
</evidence>
<protein>
    <recommendedName>
        <fullName evidence="5">non-specific protein-tyrosine kinase</fullName>
        <ecNumber evidence="5">2.7.10.2</ecNumber>
    </recommendedName>
</protein>
<evidence type="ECO:0000256" key="12">
    <source>
        <dbReference type="ARBA" id="ARBA00022840"/>
    </source>
</evidence>
<dbReference type="EMBL" id="BJYY01000014">
    <property type="protein sequence ID" value="GEO34646.1"/>
    <property type="molecule type" value="Genomic_DNA"/>
</dbReference>
<dbReference type="GO" id="GO:0005886">
    <property type="term" value="C:plasma membrane"/>
    <property type="evidence" value="ECO:0007669"/>
    <property type="project" value="UniProtKB-SubCell"/>
</dbReference>
<feature type="domain" description="AAA" evidence="20">
    <location>
        <begin position="272"/>
        <end position="400"/>
    </location>
</feature>
<dbReference type="PANTHER" id="PTHR32309:SF31">
    <property type="entry name" value="CAPSULAR EXOPOLYSACCHARIDE FAMILY"/>
    <property type="match status" value="1"/>
</dbReference>
<evidence type="ECO:0000313" key="22">
    <source>
        <dbReference type="Proteomes" id="UP000321181"/>
    </source>
</evidence>
<evidence type="ECO:0000256" key="16">
    <source>
        <dbReference type="ARBA" id="ARBA00051245"/>
    </source>
</evidence>
<dbReference type="CDD" id="cd05387">
    <property type="entry name" value="BY-kinase"/>
    <property type="match status" value="1"/>
</dbReference>
<evidence type="ECO:0000256" key="18">
    <source>
        <dbReference type="SAM" id="Phobius"/>
    </source>
</evidence>
<evidence type="ECO:0000256" key="17">
    <source>
        <dbReference type="SAM" id="MobiDB-lite"/>
    </source>
</evidence>
<dbReference type="InterPro" id="IPR003856">
    <property type="entry name" value="LPS_length_determ_N"/>
</dbReference>
<organism evidence="21 22">
    <name type="scientific">Cellulomonas aerilata</name>
    <dbReference type="NCBI Taxonomy" id="515326"/>
    <lineage>
        <taxon>Bacteria</taxon>
        <taxon>Bacillati</taxon>
        <taxon>Actinomycetota</taxon>
        <taxon>Actinomycetes</taxon>
        <taxon>Micrococcales</taxon>
        <taxon>Cellulomonadaceae</taxon>
        <taxon>Cellulomonas</taxon>
    </lineage>
</organism>
<evidence type="ECO:0000256" key="4">
    <source>
        <dbReference type="ARBA" id="ARBA00008883"/>
    </source>
</evidence>
<dbReference type="Gene3D" id="3.40.50.300">
    <property type="entry name" value="P-loop containing nucleotide triphosphate hydrolases"/>
    <property type="match status" value="1"/>
</dbReference>
<comment type="similarity">
    <text evidence="3">Belongs to the CpsD/CapB family.</text>
</comment>
<evidence type="ECO:0000256" key="10">
    <source>
        <dbReference type="ARBA" id="ARBA00022741"/>
    </source>
</evidence>
<dbReference type="InterPro" id="IPR005702">
    <property type="entry name" value="Wzc-like_C"/>
</dbReference>
<evidence type="ECO:0000259" key="19">
    <source>
        <dbReference type="Pfam" id="PF02706"/>
    </source>
</evidence>
<evidence type="ECO:0000256" key="1">
    <source>
        <dbReference type="ARBA" id="ARBA00004429"/>
    </source>
</evidence>
<dbReference type="InterPro" id="IPR027417">
    <property type="entry name" value="P-loop_NTPase"/>
</dbReference>